<dbReference type="STRING" id="112903.SAMN04490178_13220"/>
<comment type="cofactor">
    <cofactor evidence="2">
        <name>Mn(2+)</name>
        <dbReference type="ChEBI" id="CHEBI:29035"/>
    </cofactor>
</comment>
<dbReference type="InterPro" id="IPR026019">
    <property type="entry name" value="Ribul_P_3_epim"/>
</dbReference>
<keyword evidence="9" id="KW-0413">Isomerase</keyword>
<evidence type="ECO:0000256" key="1">
    <source>
        <dbReference type="ARBA" id="ARBA00001782"/>
    </source>
</evidence>
<dbReference type="EMBL" id="FODY01000032">
    <property type="protein sequence ID" value="SEP44416.1"/>
    <property type="molecule type" value="Genomic_DNA"/>
</dbReference>
<dbReference type="OrthoDB" id="1645589at2"/>
<dbReference type="PANTHER" id="PTHR11749">
    <property type="entry name" value="RIBULOSE-5-PHOSPHATE-3-EPIMERASE"/>
    <property type="match status" value="1"/>
</dbReference>
<dbReference type="FunFam" id="3.20.20.70:FF:000004">
    <property type="entry name" value="Ribulose-phosphate 3-epimerase"/>
    <property type="match status" value="1"/>
</dbReference>
<dbReference type="Proteomes" id="UP000198847">
    <property type="component" value="Unassembled WGS sequence"/>
</dbReference>
<dbReference type="GO" id="GO:0004750">
    <property type="term" value="F:D-ribulose-phosphate 3-epimerase activity"/>
    <property type="evidence" value="ECO:0007669"/>
    <property type="project" value="UniProtKB-UniRule"/>
</dbReference>
<evidence type="ECO:0000256" key="6">
    <source>
        <dbReference type="ARBA" id="ARBA00009541"/>
    </source>
</evidence>
<dbReference type="Pfam" id="PF00834">
    <property type="entry name" value="Ribul_P_3_epim"/>
    <property type="match status" value="1"/>
</dbReference>
<dbReference type="CDD" id="cd00429">
    <property type="entry name" value="RPE"/>
    <property type="match status" value="1"/>
</dbReference>
<evidence type="ECO:0000256" key="10">
    <source>
        <dbReference type="NCBIfam" id="TIGR01163"/>
    </source>
</evidence>
<dbReference type="InterPro" id="IPR000056">
    <property type="entry name" value="Ribul_P_3_epim-like"/>
</dbReference>
<evidence type="ECO:0000256" key="4">
    <source>
        <dbReference type="ARBA" id="ARBA00001947"/>
    </source>
</evidence>
<evidence type="ECO:0000256" key="8">
    <source>
        <dbReference type="ARBA" id="ARBA00022723"/>
    </source>
</evidence>
<organism evidence="11 12">
    <name type="scientific">Propionispora vibrioides</name>
    <dbReference type="NCBI Taxonomy" id="112903"/>
    <lineage>
        <taxon>Bacteria</taxon>
        <taxon>Bacillati</taxon>
        <taxon>Bacillota</taxon>
        <taxon>Negativicutes</taxon>
        <taxon>Selenomonadales</taxon>
        <taxon>Sporomusaceae</taxon>
        <taxon>Propionispora</taxon>
    </lineage>
</organism>
<dbReference type="Gene3D" id="3.20.20.70">
    <property type="entry name" value="Aldolase class I"/>
    <property type="match status" value="1"/>
</dbReference>
<evidence type="ECO:0000256" key="5">
    <source>
        <dbReference type="ARBA" id="ARBA00001954"/>
    </source>
</evidence>
<protein>
    <recommendedName>
        <fullName evidence="7 10">Ribulose-phosphate 3-epimerase</fullName>
        <ecNumber evidence="7 10">5.1.3.1</ecNumber>
    </recommendedName>
</protein>
<name>A0A1H8XX49_9FIRM</name>
<dbReference type="InterPro" id="IPR011060">
    <property type="entry name" value="RibuloseP-bd_barrel"/>
</dbReference>
<dbReference type="GO" id="GO:0005737">
    <property type="term" value="C:cytoplasm"/>
    <property type="evidence" value="ECO:0007669"/>
    <property type="project" value="UniProtKB-ARBA"/>
</dbReference>
<keyword evidence="8" id="KW-0479">Metal-binding</keyword>
<evidence type="ECO:0000256" key="9">
    <source>
        <dbReference type="ARBA" id="ARBA00023235"/>
    </source>
</evidence>
<keyword evidence="12" id="KW-1185">Reference proteome</keyword>
<evidence type="ECO:0000313" key="12">
    <source>
        <dbReference type="Proteomes" id="UP000198847"/>
    </source>
</evidence>
<evidence type="ECO:0000313" key="11">
    <source>
        <dbReference type="EMBL" id="SEP44416.1"/>
    </source>
</evidence>
<proteinExistence type="inferred from homology"/>
<sequence>MAKIIPSIFNADIVNLIGDITFLENNHIEVLHVDMMDGNYVPNIAFGPDQIAKIKKNTSLSLDVHLMVNKPERIIDRVIDAGADLISVHYEATQHIHEVVKSIRKRGVKAGIALNPGTSPEVLKYLVEEIDFVLLMSINPGHWNQEFINTIYQKIKETSDIIADRNIAIEIDGRMNPQRIKKAFDAGASMFVVGSYLFEGDKQKNMSTLQDALNRL</sequence>
<dbReference type="GO" id="GO:0006098">
    <property type="term" value="P:pentose-phosphate shunt"/>
    <property type="evidence" value="ECO:0007669"/>
    <property type="project" value="UniProtKB-UniRule"/>
</dbReference>
<evidence type="ECO:0000256" key="2">
    <source>
        <dbReference type="ARBA" id="ARBA00001936"/>
    </source>
</evidence>
<dbReference type="AlphaFoldDB" id="A0A1H8XX49"/>
<gene>
    <name evidence="11" type="ORF">SAMN04490178_13220</name>
</gene>
<evidence type="ECO:0000256" key="7">
    <source>
        <dbReference type="ARBA" id="ARBA00013188"/>
    </source>
</evidence>
<dbReference type="GO" id="GO:0046872">
    <property type="term" value="F:metal ion binding"/>
    <property type="evidence" value="ECO:0007669"/>
    <property type="project" value="UniProtKB-KW"/>
</dbReference>
<comment type="catalytic activity">
    <reaction evidence="1">
        <text>D-ribulose 5-phosphate = D-xylulose 5-phosphate</text>
        <dbReference type="Rhea" id="RHEA:13677"/>
        <dbReference type="ChEBI" id="CHEBI:57737"/>
        <dbReference type="ChEBI" id="CHEBI:58121"/>
        <dbReference type="EC" id="5.1.3.1"/>
    </reaction>
</comment>
<dbReference type="EC" id="5.1.3.1" evidence="7 10"/>
<dbReference type="InterPro" id="IPR013785">
    <property type="entry name" value="Aldolase_TIM"/>
</dbReference>
<accession>A0A1H8XX49</accession>
<comment type="similarity">
    <text evidence="6">Belongs to the ribulose-phosphate 3-epimerase family.</text>
</comment>
<dbReference type="NCBIfam" id="TIGR01163">
    <property type="entry name" value="rpe"/>
    <property type="match status" value="1"/>
</dbReference>
<dbReference type="NCBIfam" id="NF004076">
    <property type="entry name" value="PRK05581.1-4"/>
    <property type="match status" value="1"/>
</dbReference>
<reference evidence="11 12" key="1">
    <citation type="submission" date="2016-10" db="EMBL/GenBank/DDBJ databases">
        <authorList>
            <person name="de Groot N.N."/>
        </authorList>
    </citation>
    <scope>NUCLEOTIDE SEQUENCE [LARGE SCALE GENOMIC DNA]</scope>
    <source>
        <strain evidence="11 12">DSM 13305</strain>
    </source>
</reference>
<comment type="cofactor">
    <cofactor evidence="5">
        <name>Fe(2+)</name>
        <dbReference type="ChEBI" id="CHEBI:29033"/>
    </cofactor>
</comment>
<evidence type="ECO:0000256" key="3">
    <source>
        <dbReference type="ARBA" id="ARBA00001941"/>
    </source>
</evidence>
<comment type="cofactor">
    <cofactor evidence="4">
        <name>Zn(2+)</name>
        <dbReference type="ChEBI" id="CHEBI:29105"/>
    </cofactor>
</comment>
<dbReference type="SUPFAM" id="SSF51366">
    <property type="entry name" value="Ribulose-phoshate binding barrel"/>
    <property type="match status" value="1"/>
</dbReference>
<comment type="cofactor">
    <cofactor evidence="3">
        <name>Co(2+)</name>
        <dbReference type="ChEBI" id="CHEBI:48828"/>
    </cofactor>
</comment>
<dbReference type="PROSITE" id="PS01085">
    <property type="entry name" value="RIBUL_P_3_EPIMER_1"/>
    <property type="match status" value="1"/>
</dbReference>
<dbReference type="GO" id="GO:0005975">
    <property type="term" value="P:carbohydrate metabolic process"/>
    <property type="evidence" value="ECO:0007669"/>
    <property type="project" value="InterPro"/>
</dbReference>
<dbReference type="RefSeq" id="WP_091751383.1">
    <property type="nucleotide sequence ID" value="NZ_FODY01000032.1"/>
</dbReference>